<evidence type="ECO:0000313" key="6">
    <source>
        <dbReference type="Proteomes" id="UP000015523"/>
    </source>
</evidence>
<evidence type="ECO:0000256" key="2">
    <source>
        <dbReference type="ARBA" id="ARBA00022723"/>
    </source>
</evidence>
<comment type="similarity">
    <text evidence="1">Belongs to the Gfa family.</text>
</comment>
<dbReference type="SUPFAM" id="SSF51316">
    <property type="entry name" value="Mss4-like"/>
    <property type="match status" value="1"/>
</dbReference>
<comment type="caution">
    <text evidence="5">The sequence shown here is derived from an EMBL/GenBank/DDBJ whole genome shotgun (WGS) entry which is preliminary data.</text>
</comment>
<dbReference type="Pfam" id="PF04828">
    <property type="entry name" value="GFA"/>
    <property type="match status" value="1"/>
</dbReference>
<organism evidence="5 6">
    <name type="scientific">Sphingobium ummariense RL-3</name>
    <dbReference type="NCBI Taxonomy" id="1346791"/>
    <lineage>
        <taxon>Bacteria</taxon>
        <taxon>Pseudomonadati</taxon>
        <taxon>Pseudomonadota</taxon>
        <taxon>Alphaproteobacteria</taxon>
        <taxon>Sphingomonadales</taxon>
        <taxon>Sphingomonadaceae</taxon>
        <taxon>Sphingobium</taxon>
    </lineage>
</organism>
<evidence type="ECO:0000256" key="3">
    <source>
        <dbReference type="ARBA" id="ARBA00022833"/>
    </source>
</evidence>
<dbReference type="PATRIC" id="fig|1346791.3.peg.3951"/>
<dbReference type="EMBL" id="AUWY01000123">
    <property type="protein sequence ID" value="EQB30239.1"/>
    <property type="molecule type" value="Genomic_DNA"/>
</dbReference>
<dbReference type="InterPro" id="IPR006913">
    <property type="entry name" value="CENP-V/GFA"/>
</dbReference>
<dbReference type="OrthoDB" id="9805575at2"/>
<dbReference type="Gene3D" id="2.170.150.70">
    <property type="match status" value="1"/>
</dbReference>
<reference evidence="5 6" key="1">
    <citation type="journal article" date="2013" name="Genome Announc.">
        <title>Draft Genome Sequence of Sphingobium ummariense Strain RL-3, a Hexachlorocyclohexane-Degrading Bacterium.</title>
        <authorList>
            <person name="Kohli P."/>
            <person name="Dua A."/>
            <person name="Sangwan N."/>
            <person name="Oldach P."/>
            <person name="Khurana J.P."/>
            <person name="Lal R."/>
        </authorList>
    </citation>
    <scope>NUCLEOTIDE SEQUENCE [LARGE SCALE GENOMIC DNA]</scope>
    <source>
        <strain evidence="5 6">RL-3</strain>
    </source>
</reference>
<keyword evidence="3" id="KW-0862">Zinc</keyword>
<dbReference type="RefSeq" id="WP_021319669.1">
    <property type="nucleotide sequence ID" value="NZ_AUWY01000123.1"/>
</dbReference>
<dbReference type="PANTHER" id="PTHR28620:SF1">
    <property type="entry name" value="CENP-V_GFA DOMAIN-CONTAINING PROTEIN"/>
    <property type="match status" value="1"/>
</dbReference>
<accession>T0K124</accession>
<gene>
    <name evidence="5" type="ORF">M529_20435</name>
</gene>
<keyword evidence="6" id="KW-1185">Reference proteome</keyword>
<dbReference type="AlphaFoldDB" id="T0K124"/>
<feature type="domain" description="CENP-V/GFA" evidence="4">
    <location>
        <begin position="3"/>
        <end position="116"/>
    </location>
</feature>
<dbReference type="InterPro" id="IPR011057">
    <property type="entry name" value="Mss4-like_sf"/>
</dbReference>
<evidence type="ECO:0000313" key="5">
    <source>
        <dbReference type="EMBL" id="EQB30239.1"/>
    </source>
</evidence>
<dbReference type="eggNOG" id="COG3791">
    <property type="taxonomic scope" value="Bacteria"/>
</dbReference>
<keyword evidence="2" id="KW-0479">Metal-binding</keyword>
<sequence length="116" mass="12605">MTYQGSCHCGAVTFTVDTDPPAEAMTCNCSHCARKGLTLTFVPAAQFTLESGQDHLRSYEFHKHRIDHQFCATCGTQPFAASTMPDGTEMRAVNLRCVPTVDIDALTITKVDGASF</sequence>
<dbReference type="GO" id="GO:0046872">
    <property type="term" value="F:metal ion binding"/>
    <property type="evidence" value="ECO:0007669"/>
    <property type="project" value="UniProtKB-KW"/>
</dbReference>
<dbReference type="Proteomes" id="UP000015523">
    <property type="component" value="Unassembled WGS sequence"/>
</dbReference>
<proteinExistence type="inferred from homology"/>
<name>T0K124_9SPHN</name>
<evidence type="ECO:0000256" key="1">
    <source>
        <dbReference type="ARBA" id="ARBA00005495"/>
    </source>
</evidence>
<protein>
    <recommendedName>
        <fullName evidence="4">CENP-V/GFA domain-containing protein</fullName>
    </recommendedName>
</protein>
<evidence type="ECO:0000259" key="4">
    <source>
        <dbReference type="PROSITE" id="PS51891"/>
    </source>
</evidence>
<dbReference type="PROSITE" id="PS51891">
    <property type="entry name" value="CENP_V_GFA"/>
    <property type="match status" value="1"/>
</dbReference>
<dbReference type="PANTHER" id="PTHR28620">
    <property type="entry name" value="CENTROMERE PROTEIN V"/>
    <property type="match status" value="1"/>
</dbReference>
<dbReference type="STRING" id="1346791.M529_20435"/>
<dbReference type="InterPro" id="IPR052355">
    <property type="entry name" value="CENP-V-like"/>
</dbReference>
<dbReference type="GO" id="GO:0016846">
    <property type="term" value="F:carbon-sulfur lyase activity"/>
    <property type="evidence" value="ECO:0007669"/>
    <property type="project" value="InterPro"/>
</dbReference>